<organism evidence="1 2">
    <name type="scientific">Amycolatopsis thermophila</name>
    <dbReference type="NCBI Taxonomy" id="206084"/>
    <lineage>
        <taxon>Bacteria</taxon>
        <taxon>Bacillati</taxon>
        <taxon>Actinomycetota</taxon>
        <taxon>Actinomycetes</taxon>
        <taxon>Pseudonocardiales</taxon>
        <taxon>Pseudonocardiaceae</taxon>
        <taxon>Amycolatopsis</taxon>
    </lineage>
</organism>
<reference evidence="1 2" key="1">
    <citation type="submission" date="2023-07" db="EMBL/GenBank/DDBJ databases">
        <title>Sequencing the genomes of 1000 actinobacteria strains.</title>
        <authorList>
            <person name="Klenk H.-P."/>
        </authorList>
    </citation>
    <scope>NUCLEOTIDE SEQUENCE [LARGE SCALE GENOMIC DNA]</scope>
    <source>
        <strain evidence="1 2">DSM 45805</strain>
    </source>
</reference>
<comment type="caution">
    <text evidence="1">The sequence shown here is derived from an EMBL/GenBank/DDBJ whole genome shotgun (WGS) entry which is preliminary data.</text>
</comment>
<evidence type="ECO:0000313" key="2">
    <source>
        <dbReference type="Proteomes" id="UP001229651"/>
    </source>
</evidence>
<dbReference type="Gene3D" id="3.30.240.20">
    <property type="entry name" value="bsu07140 like domains"/>
    <property type="match status" value="1"/>
</dbReference>
<dbReference type="InterPro" id="IPR023090">
    <property type="entry name" value="UPF0702_alpha/beta_dom_sf"/>
</dbReference>
<protein>
    <submittedName>
        <fullName evidence="1">Uncharacterized membrane protein YcaP (DUF421 family)</fullName>
    </submittedName>
</protein>
<dbReference type="RefSeq" id="WP_306996130.1">
    <property type="nucleotide sequence ID" value="NZ_JAUSUT010000001.1"/>
</dbReference>
<accession>A0ABU0F1J9</accession>
<dbReference type="Proteomes" id="UP001229651">
    <property type="component" value="Unassembled WGS sequence"/>
</dbReference>
<dbReference type="EMBL" id="JAUSUT010000001">
    <property type="protein sequence ID" value="MDQ0381455.1"/>
    <property type="molecule type" value="Genomic_DNA"/>
</dbReference>
<gene>
    <name evidence="1" type="ORF">FB470_005449</name>
</gene>
<proteinExistence type="predicted"/>
<name>A0ABU0F1J9_9PSEU</name>
<keyword evidence="2" id="KW-1185">Reference proteome</keyword>
<evidence type="ECO:0000313" key="1">
    <source>
        <dbReference type="EMBL" id="MDQ0381455.1"/>
    </source>
</evidence>
<sequence length="68" mass="7459">MISRLRFVPRVASVLDHPVRVLVVDGAVDHRQLKAAHPTEGDLSEALRERGGHNLAIRDAGTTLPDVR</sequence>